<reference evidence="2" key="1">
    <citation type="submission" date="2020-02" db="EMBL/GenBank/DDBJ databases">
        <authorList>
            <person name="Meier V. D."/>
        </authorList>
    </citation>
    <scope>NUCLEOTIDE SEQUENCE</scope>
    <source>
        <strain evidence="2">AVDCRST_MAG30</strain>
    </source>
</reference>
<organism evidence="2">
    <name type="scientific">uncultured Solirubrobacteraceae bacterium</name>
    <dbReference type="NCBI Taxonomy" id="1162706"/>
    <lineage>
        <taxon>Bacteria</taxon>
        <taxon>Bacillati</taxon>
        <taxon>Actinomycetota</taxon>
        <taxon>Thermoleophilia</taxon>
        <taxon>Solirubrobacterales</taxon>
        <taxon>Solirubrobacteraceae</taxon>
        <taxon>environmental samples</taxon>
    </lineage>
</organism>
<protein>
    <submittedName>
        <fullName evidence="2">Phosphate transport regulator (Distant homolog of PhoU)</fullName>
    </submittedName>
</protein>
<feature type="compositionally biased region" description="Low complexity" evidence="1">
    <location>
        <begin position="39"/>
        <end position="49"/>
    </location>
</feature>
<evidence type="ECO:0000256" key="1">
    <source>
        <dbReference type="SAM" id="MobiDB-lite"/>
    </source>
</evidence>
<evidence type="ECO:0000313" key="2">
    <source>
        <dbReference type="EMBL" id="CAA9528385.1"/>
    </source>
</evidence>
<feature type="region of interest" description="Disordered" evidence="1">
    <location>
        <begin position="1"/>
        <end position="208"/>
    </location>
</feature>
<accession>A0A6J4TPB9</accession>
<feature type="non-terminal residue" evidence="2">
    <location>
        <position position="1"/>
    </location>
</feature>
<name>A0A6J4TPB9_9ACTN</name>
<dbReference type="AlphaFoldDB" id="A0A6J4TPB9"/>
<feature type="non-terminal residue" evidence="2">
    <location>
        <position position="208"/>
    </location>
</feature>
<feature type="compositionally biased region" description="Basic and acidic residues" evidence="1">
    <location>
        <begin position="144"/>
        <end position="160"/>
    </location>
</feature>
<proteinExistence type="predicted"/>
<feature type="compositionally biased region" description="Low complexity" evidence="1">
    <location>
        <begin position="110"/>
        <end position="119"/>
    </location>
</feature>
<gene>
    <name evidence="2" type="ORF">AVDCRST_MAG30-3561</name>
</gene>
<feature type="compositionally biased region" description="Basic residues" evidence="1">
    <location>
        <begin position="50"/>
        <end position="65"/>
    </location>
</feature>
<feature type="compositionally biased region" description="Basic and acidic residues" evidence="1">
    <location>
        <begin position="167"/>
        <end position="208"/>
    </location>
</feature>
<feature type="compositionally biased region" description="Basic residues" evidence="1">
    <location>
        <begin position="26"/>
        <end position="38"/>
    </location>
</feature>
<sequence>GAPVPDLRPQGTRVLRPVRGGGLERRARRRAPRPHAARVARVGAAGARGAARRAGGRPHHARHHPPAQPDLRDAAGPRGHHRAGLRARRHRRLHGGGRGLPRPLPHRGADGPVAAARGRAGTGLPPGGPGAAAAAHARRHLPLHRRDPPPRERRRPDRARGARLAVRARDRPDDGDPLEGHLRAPRGGDRRHRDGGERPAEHRDQERL</sequence>
<feature type="compositionally biased region" description="Basic residues" evidence="1">
    <location>
        <begin position="78"/>
        <end position="95"/>
    </location>
</feature>
<dbReference type="EMBL" id="CADCVS010000467">
    <property type="protein sequence ID" value="CAA9528385.1"/>
    <property type="molecule type" value="Genomic_DNA"/>
</dbReference>